<evidence type="ECO:0000256" key="1">
    <source>
        <dbReference type="ARBA" id="ARBA00007806"/>
    </source>
</evidence>
<dbReference type="GO" id="GO:0004553">
    <property type="term" value="F:hydrolase activity, hydrolyzing O-glycosyl compounds"/>
    <property type="evidence" value="ECO:0007669"/>
    <property type="project" value="InterPro"/>
</dbReference>
<dbReference type="GO" id="GO:0030246">
    <property type="term" value="F:carbohydrate binding"/>
    <property type="evidence" value="ECO:0007669"/>
    <property type="project" value="InterPro"/>
</dbReference>
<dbReference type="Pfam" id="PF01055">
    <property type="entry name" value="Glyco_hydro_31_2nd"/>
    <property type="match status" value="1"/>
</dbReference>
<dbReference type="Pfam" id="PF17137">
    <property type="entry name" value="DUF5110"/>
    <property type="match status" value="1"/>
</dbReference>
<dbReference type="SUPFAM" id="SSF74650">
    <property type="entry name" value="Galactose mutarotase-like"/>
    <property type="match status" value="1"/>
</dbReference>
<dbReference type="Pfam" id="PF21365">
    <property type="entry name" value="Glyco_hydro_31_3rd"/>
    <property type="match status" value="1"/>
</dbReference>
<dbReference type="InterPro" id="IPR011013">
    <property type="entry name" value="Gal_mutarotase_sf_dom"/>
</dbReference>
<dbReference type="SUPFAM" id="SSF51445">
    <property type="entry name" value="(Trans)glycosidases"/>
    <property type="match status" value="1"/>
</dbReference>
<evidence type="ECO:0000313" key="7">
    <source>
        <dbReference type="EMBL" id="GAK49890.1"/>
    </source>
</evidence>
<dbReference type="HOGENOM" id="CLU_000631_7_3_0"/>
<evidence type="ECO:0000256" key="2">
    <source>
        <dbReference type="RuleBase" id="RU361185"/>
    </source>
</evidence>
<evidence type="ECO:0000259" key="5">
    <source>
        <dbReference type="Pfam" id="PF17137"/>
    </source>
</evidence>
<name>A0A0S6VRP9_9BACT</name>
<dbReference type="Gene3D" id="2.60.40.1180">
    <property type="entry name" value="Golgi alpha-mannosidase II"/>
    <property type="match status" value="2"/>
</dbReference>
<feature type="domain" description="Glycoside hydrolase family 31 N-terminal" evidence="4">
    <location>
        <begin position="22"/>
        <end position="213"/>
    </location>
</feature>
<dbReference type="PANTHER" id="PTHR43863:SF2">
    <property type="entry name" value="MALTASE-GLUCOAMYLASE"/>
    <property type="match status" value="1"/>
</dbReference>
<dbReference type="EMBL" id="DF820455">
    <property type="protein sequence ID" value="GAK49890.1"/>
    <property type="molecule type" value="Genomic_DNA"/>
</dbReference>
<dbReference type="SUPFAM" id="SSF51011">
    <property type="entry name" value="Glycosyl hydrolase domain"/>
    <property type="match status" value="1"/>
</dbReference>
<dbReference type="PANTHER" id="PTHR43863">
    <property type="entry name" value="HYDROLASE, PUTATIVE (AFU_ORTHOLOGUE AFUA_1G03140)-RELATED"/>
    <property type="match status" value="1"/>
</dbReference>
<keyword evidence="8" id="KW-1185">Reference proteome</keyword>
<dbReference type="InterPro" id="IPR033403">
    <property type="entry name" value="DUF5110"/>
</dbReference>
<comment type="similarity">
    <text evidence="1 2">Belongs to the glycosyl hydrolase 31 family.</text>
</comment>
<proteinExistence type="inferred from homology"/>
<dbReference type="CDD" id="cd14752">
    <property type="entry name" value="GH31_N"/>
    <property type="match status" value="1"/>
</dbReference>
<feature type="domain" description="DUF5110" evidence="5">
    <location>
        <begin position="718"/>
        <end position="784"/>
    </location>
</feature>
<evidence type="ECO:0000259" key="6">
    <source>
        <dbReference type="Pfam" id="PF21365"/>
    </source>
</evidence>
<evidence type="ECO:0000259" key="3">
    <source>
        <dbReference type="Pfam" id="PF01055"/>
    </source>
</evidence>
<feature type="domain" description="Glycoside hydrolase family 31 TIM barrel" evidence="3">
    <location>
        <begin position="255"/>
        <end position="593"/>
    </location>
</feature>
<accession>A0A0S6VRP9</accession>
<reference evidence="7" key="1">
    <citation type="journal article" date="2015" name="PeerJ">
        <title>First genomic representation of candidate bacterial phylum KSB3 points to enhanced environmental sensing as a trigger of wastewater bulking.</title>
        <authorList>
            <person name="Sekiguchi Y."/>
            <person name="Ohashi A."/>
            <person name="Parks D.H."/>
            <person name="Yamauchi T."/>
            <person name="Tyson G.W."/>
            <person name="Hugenholtz P."/>
        </authorList>
    </citation>
    <scope>NUCLEOTIDE SEQUENCE [LARGE SCALE GENOMIC DNA]</scope>
</reference>
<dbReference type="InterPro" id="IPR048395">
    <property type="entry name" value="Glyco_hydro_31_C"/>
</dbReference>
<evidence type="ECO:0000313" key="8">
    <source>
        <dbReference type="Proteomes" id="UP000030700"/>
    </source>
</evidence>
<dbReference type="InterPro" id="IPR013780">
    <property type="entry name" value="Glyco_hydro_b"/>
</dbReference>
<dbReference type="InterPro" id="IPR025887">
    <property type="entry name" value="Glyco_hydro_31_N_dom"/>
</dbReference>
<dbReference type="InterPro" id="IPR017853">
    <property type="entry name" value="GH"/>
</dbReference>
<dbReference type="InterPro" id="IPR000322">
    <property type="entry name" value="Glyco_hydro_31_TIM"/>
</dbReference>
<dbReference type="AlphaFoldDB" id="A0A0S6VRP9"/>
<dbReference type="InterPro" id="IPR051816">
    <property type="entry name" value="Glycosyl_Hydrolase_31"/>
</dbReference>
<dbReference type="GO" id="GO:0005975">
    <property type="term" value="P:carbohydrate metabolic process"/>
    <property type="evidence" value="ECO:0007669"/>
    <property type="project" value="InterPro"/>
</dbReference>
<sequence length="816" mass="93118">MQIIDVQQQAQGLILLTTAGRIKLEVLSERIIHVVYTQREQFSAKPSLMILPQNSPNAPFSFQEDAATITLSTAQIRMLISKTTGAFTWQDAAGNLLVREPQQGGKWLNEIPVERPVFDETASMETRQTADGLRITASSSKMVVDRMAYSTKFELEFADGEAIYGLGQHEEGILNYRGQREDLYQQNMKVVAPMIVSTKGYGILWDTYSWAAFHDDAHGSYFWTEVDDEMDFYFLYGPEFDQIVAECRALTGQAPLLPRWAFGYVQSKERYASQAELLDIVKTYREKQLPLDCIVQDWKSWPEGEWGQKSFDAERFPDPKQMTDDLHDLHTHLMISIWPNMNRNTPNYAEMKAQGFLLANDSNYNPFLPGARALYWKQAYDGLFQYGVDAWWGDCTEPFEADWNGTFKPEPSKRALINTAEGKKYLDPEYLNVYSLLHSQGIYEGQRSVTADKRVVNLTRSHFPGQQRYGTVVWSGDTTATWETFRKQLAAGLNLCVTGNPKWTFDIGAFFVAHKPELWFWQGDYPNGCDDEGYRELYVRWFQLGAFLPMFRSHGTDTPREIWRFGKPGDAAYDTLVKFDVLRYRLLPYIYSLAGWETHNAYTMMRMLAFDFRHDPNVYDINDQFMFGPALMVCPVTTPMYYTSNSAKLEGTRKTRIVYLPAGCDWYDFWTGKRYHGGQTIDAAAPLEILPLFVKAGSILPLGPKIQYANEQPDAAYELRVYPGADGRFDLYEDEGDNYNYERGAFAWTGISWNDAQNSVTFADRQGNFDGLTTQRDYHVVLVGQGRGVGVEPTADADGVIRYAGSAINQQIPSIC</sequence>
<keyword evidence="2" id="KW-0326">Glycosidase</keyword>
<gene>
    <name evidence="7" type="ORF">U14_01114</name>
</gene>
<dbReference type="Proteomes" id="UP000030700">
    <property type="component" value="Unassembled WGS sequence"/>
</dbReference>
<feature type="domain" description="Glycosyl hydrolase family 31 C-terminal" evidence="6">
    <location>
        <begin position="602"/>
        <end position="700"/>
    </location>
</feature>
<dbReference type="Gene3D" id="3.20.20.80">
    <property type="entry name" value="Glycosidases"/>
    <property type="match status" value="1"/>
</dbReference>
<dbReference type="Gene3D" id="2.60.40.1760">
    <property type="entry name" value="glycosyl hydrolase (family 31)"/>
    <property type="match status" value="1"/>
</dbReference>
<organism evidence="7">
    <name type="scientific">Candidatus Moduliflexus flocculans</name>
    <dbReference type="NCBI Taxonomy" id="1499966"/>
    <lineage>
        <taxon>Bacteria</taxon>
        <taxon>Candidatus Moduliflexota</taxon>
        <taxon>Candidatus Moduliflexia</taxon>
        <taxon>Candidatus Moduliflexales</taxon>
        <taxon>Candidatus Moduliflexaceae</taxon>
    </lineage>
</organism>
<keyword evidence="2 7" id="KW-0378">Hydrolase</keyword>
<protein>
    <submittedName>
        <fullName evidence="7">Glycoside hydrolase family 31</fullName>
    </submittedName>
</protein>
<dbReference type="Pfam" id="PF13802">
    <property type="entry name" value="Gal_mutarotas_2"/>
    <property type="match status" value="1"/>
</dbReference>
<dbReference type="STRING" id="1499966.U14_01114"/>
<dbReference type="CDD" id="cd06591">
    <property type="entry name" value="GH31_xylosidase_XylS"/>
    <property type="match status" value="1"/>
</dbReference>
<evidence type="ECO:0000259" key="4">
    <source>
        <dbReference type="Pfam" id="PF13802"/>
    </source>
</evidence>